<protein>
    <submittedName>
        <fullName evidence="6">PPE domain-containing protein</fullName>
    </submittedName>
</protein>
<dbReference type="PANTHER" id="PTHR46766:SF1">
    <property type="entry name" value="GLUTAMINE-RICH PROTEIN 2"/>
    <property type="match status" value="1"/>
</dbReference>
<proteinExistence type="inferred from homology"/>
<dbReference type="Proteomes" id="UP000510682">
    <property type="component" value="Chromosome"/>
</dbReference>
<evidence type="ECO:0000256" key="1">
    <source>
        <dbReference type="ARBA" id="ARBA00010652"/>
    </source>
</evidence>
<dbReference type="InterPro" id="IPR038332">
    <property type="entry name" value="PPE_sf"/>
</dbReference>
<dbReference type="Pfam" id="PF00823">
    <property type="entry name" value="PPE"/>
    <property type="match status" value="1"/>
</dbReference>
<dbReference type="EMBL" id="CP059165">
    <property type="protein sequence ID" value="QLL05307.1"/>
    <property type="molecule type" value="Genomic_DNA"/>
</dbReference>
<organism evidence="6 7">
    <name type="scientific">Mycobacterium vicinigordonae</name>
    <dbReference type="NCBI Taxonomy" id="1719132"/>
    <lineage>
        <taxon>Bacteria</taxon>
        <taxon>Bacillati</taxon>
        <taxon>Actinomycetota</taxon>
        <taxon>Actinomycetes</taxon>
        <taxon>Mycobacteriales</taxon>
        <taxon>Mycobacteriaceae</taxon>
        <taxon>Mycobacterium</taxon>
    </lineage>
</organism>
<reference evidence="7" key="1">
    <citation type="submission" date="2020-07" db="EMBL/GenBank/DDBJ databases">
        <title>Description of Mycobacterium gordonae subsp. intergordonae subsp.nov. and Mycobacterium gordonae subsp. gordonae subsp. nov.</title>
        <authorList>
            <person name="Yu X."/>
        </authorList>
    </citation>
    <scope>NUCLEOTIDE SEQUENCE [LARGE SCALE GENOMIC DNA]</scope>
    <source>
        <strain evidence="7">24</strain>
    </source>
</reference>
<comment type="similarity">
    <text evidence="1">Belongs to the mycobacterial PPE family.</text>
</comment>
<feature type="domain" description="PPE family C-terminal" evidence="5">
    <location>
        <begin position="314"/>
        <end position="392"/>
    </location>
</feature>
<feature type="region of interest" description="Disordered" evidence="2">
    <location>
        <begin position="377"/>
        <end position="440"/>
    </location>
</feature>
<evidence type="ECO:0000256" key="2">
    <source>
        <dbReference type="SAM" id="MobiDB-lite"/>
    </source>
</evidence>
<keyword evidence="7" id="KW-1185">Reference proteome</keyword>
<feature type="domain" description="PPE" evidence="3">
    <location>
        <begin position="2"/>
        <end position="165"/>
    </location>
</feature>
<evidence type="ECO:0000313" key="7">
    <source>
        <dbReference type="Proteomes" id="UP000510682"/>
    </source>
</evidence>
<evidence type="ECO:0000259" key="4">
    <source>
        <dbReference type="Pfam" id="PF09851"/>
    </source>
</evidence>
<dbReference type="RefSeq" id="WP_180913717.1">
    <property type="nucleotide sequence ID" value="NZ_CP059165.1"/>
</dbReference>
<evidence type="ECO:0000313" key="6">
    <source>
        <dbReference type="EMBL" id="QLL05307.1"/>
    </source>
</evidence>
<feature type="compositionally biased region" description="Basic and acidic residues" evidence="2">
    <location>
        <begin position="402"/>
        <end position="414"/>
    </location>
</feature>
<evidence type="ECO:0000259" key="3">
    <source>
        <dbReference type="Pfam" id="PF00823"/>
    </source>
</evidence>
<dbReference type="Pfam" id="PF09851">
    <property type="entry name" value="SHOCT"/>
    <property type="match status" value="1"/>
</dbReference>
<feature type="domain" description="SHOCT" evidence="4">
    <location>
        <begin position="443"/>
        <end position="470"/>
    </location>
</feature>
<dbReference type="InterPro" id="IPR022171">
    <property type="entry name" value="PPE_C"/>
</dbReference>
<dbReference type="InterPro" id="IPR000030">
    <property type="entry name" value="PPE_dom"/>
</dbReference>
<reference evidence="7" key="3">
    <citation type="submission" date="2023-07" db="EMBL/GenBank/DDBJ databases">
        <title>Description of Mycobacterium gordonae subsp. intergordonae subsp.nov. and Mycobacterium gordonae subsp. gordonae subsp. nov.</title>
        <authorList>
            <person name="Huang H."/>
        </authorList>
    </citation>
    <scope>NUCLEOTIDE SEQUENCE [LARGE SCALE GENOMIC DNA]</scope>
    <source>
        <strain evidence="7">24</strain>
    </source>
</reference>
<reference evidence="6 7" key="2">
    <citation type="submission" date="2020-07" db="EMBL/GenBank/DDBJ databases">
        <authorList>
            <person name="Yu X."/>
        </authorList>
    </citation>
    <scope>NUCLEOTIDE SEQUENCE [LARGE SCALE GENOMIC DNA]</scope>
    <source>
        <strain evidence="7">24</strain>
    </source>
</reference>
<dbReference type="AlphaFoldDB" id="A0A7D6DUX7"/>
<accession>A0A7D6DUX7</accession>
<dbReference type="Gene3D" id="1.20.1260.20">
    <property type="entry name" value="PPE superfamily"/>
    <property type="match status" value="1"/>
</dbReference>
<dbReference type="Pfam" id="PF12484">
    <property type="entry name" value="PPE-SVP"/>
    <property type="match status" value="1"/>
</dbReference>
<evidence type="ECO:0000259" key="5">
    <source>
        <dbReference type="Pfam" id="PF12484"/>
    </source>
</evidence>
<dbReference type="FunFam" id="1.20.1260.20:FF:000001">
    <property type="entry name" value="PPE family protein PPE41"/>
    <property type="match status" value="1"/>
</dbReference>
<dbReference type="SUPFAM" id="SSF140459">
    <property type="entry name" value="PE/PPE dimer-like"/>
    <property type="match status" value="1"/>
</dbReference>
<dbReference type="PANTHER" id="PTHR46766">
    <property type="entry name" value="GLUTAMINE-RICH PROTEIN 2"/>
    <property type="match status" value="1"/>
</dbReference>
<dbReference type="InterPro" id="IPR018649">
    <property type="entry name" value="SHOCT"/>
</dbReference>
<dbReference type="GO" id="GO:0052572">
    <property type="term" value="P:response to host immune response"/>
    <property type="evidence" value="ECO:0007669"/>
    <property type="project" value="TreeGrafter"/>
</dbReference>
<gene>
    <name evidence="6" type="ORF">H0P51_15590</name>
</gene>
<sequence>MDFGLLPPEINSALMYAGPGSGSMLGAAAAWDGLSAELYSTASAYQSVISTLTSAPWVGPASASMAGAAAPYVAWLQATAIQAEQTSGQAKAAAVAYETAFAETVPPPVVAANRALLATLVATNFFGQNTPAIALTETQYAEMWAQDSAAMLTYAASSASATTLTPFTEPEPTTSSGGLPAQAAAVAQATSTSAGDAQSAVSSAQQTFAAVPNALTGLASPAAVTDPLVSGLSLLQLLDLVADLSGIFVDPELGLSGLTLDGILAGTALPYDINGYYIGEHTDDIVSGWAGVQSWPGTDPAPPTSFPVINSGVSAGLGEASSVGALSVPEGWTMAAPNVRLAAMALPATSAAAAAEASGVGSVFSQMALAGMAGRAMAGTTGSGGGAGARTRERVGGGVTKRPADAKCEAKDETGPTGDAKGEATAGAASPPPLGGPITSIAAELRELASLRDAGILTDEEFTEQKRRLLPR</sequence>
<name>A0A7D6DUX7_9MYCO</name>
<dbReference type="KEGG" id="mgor:H0P51_15590"/>